<evidence type="ECO:0000313" key="2">
    <source>
        <dbReference type="EMBL" id="CAD8086541.1"/>
    </source>
</evidence>
<accession>A0A8S1N8Z1</accession>
<protein>
    <recommendedName>
        <fullName evidence="1">Small ribosomal subunit protein mS35 mitochondrial conserved domain-containing protein</fullName>
    </recommendedName>
</protein>
<dbReference type="Pfam" id="PF10213">
    <property type="entry name" value="MRP-S28"/>
    <property type="match status" value="1"/>
</dbReference>
<evidence type="ECO:0000259" key="1">
    <source>
        <dbReference type="Pfam" id="PF10213"/>
    </source>
</evidence>
<organism evidence="2 3">
    <name type="scientific">Paramecium primaurelia</name>
    <dbReference type="NCBI Taxonomy" id="5886"/>
    <lineage>
        <taxon>Eukaryota</taxon>
        <taxon>Sar</taxon>
        <taxon>Alveolata</taxon>
        <taxon>Ciliophora</taxon>
        <taxon>Intramacronucleata</taxon>
        <taxon>Oligohymenophorea</taxon>
        <taxon>Peniculida</taxon>
        <taxon>Parameciidae</taxon>
        <taxon>Paramecium</taxon>
    </lineage>
</organism>
<dbReference type="OMA" id="AIRAPCE"/>
<dbReference type="EMBL" id="CAJJDM010000079">
    <property type="protein sequence ID" value="CAD8086541.1"/>
    <property type="molecule type" value="Genomic_DNA"/>
</dbReference>
<dbReference type="AlphaFoldDB" id="A0A8S1N8Z1"/>
<proteinExistence type="predicted"/>
<dbReference type="InterPro" id="IPR019349">
    <property type="entry name" value="Ribosomal_mS35_mit"/>
</dbReference>
<name>A0A8S1N8Z1_PARPR</name>
<evidence type="ECO:0000313" key="3">
    <source>
        <dbReference type="Proteomes" id="UP000688137"/>
    </source>
</evidence>
<reference evidence="2" key="1">
    <citation type="submission" date="2021-01" db="EMBL/GenBank/DDBJ databases">
        <authorList>
            <consortium name="Genoscope - CEA"/>
            <person name="William W."/>
        </authorList>
    </citation>
    <scope>NUCLEOTIDE SEQUENCE</scope>
</reference>
<keyword evidence="3" id="KW-1185">Reference proteome</keyword>
<comment type="caution">
    <text evidence="2">The sequence shown here is derived from an EMBL/GenBank/DDBJ whole genome shotgun (WGS) entry which is preliminary data.</text>
</comment>
<dbReference type="Proteomes" id="UP000688137">
    <property type="component" value="Unassembled WGS sequence"/>
</dbReference>
<sequence length="157" mass="18664">MKQFVSLYNFNTFLPTFRLAHKSHFWKPKVSQAIPHYMKQTFRDPFDYPLRTKKEIDEQLKSNPPTYQVFAEISFIPDLKGDNLHKNSEIAVYVNISEMNLTPKQRDRFIYLIGPRYKGKDEIKIKVNTFNNPLQNIEKGKEMIYELFLEAIRAPCE</sequence>
<feature type="domain" description="Small ribosomal subunit protein mS35 mitochondrial conserved" evidence="1">
    <location>
        <begin position="81"/>
        <end position="151"/>
    </location>
</feature>
<gene>
    <name evidence="2" type="ORF">PPRIM_AZ9-3.1.T0760262</name>
</gene>